<dbReference type="PATRIC" id="fig|1031711.3.peg.4533"/>
<name>F6GAQ8_RALS8</name>
<feature type="compositionally biased region" description="Basic and acidic residues" evidence="1">
    <location>
        <begin position="71"/>
        <end position="89"/>
    </location>
</feature>
<evidence type="ECO:0000313" key="4">
    <source>
        <dbReference type="Proteomes" id="UP000007953"/>
    </source>
</evidence>
<dbReference type="AlphaFoldDB" id="F6GAQ8"/>
<proteinExistence type="predicted"/>
<organism evidence="3 4">
    <name type="scientific">Ralstonia solanacearum (strain Po82)</name>
    <dbReference type="NCBI Taxonomy" id="1031711"/>
    <lineage>
        <taxon>Bacteria</taxon>
        <taxon>Pseudomonadati</taxon>
        <taxon>Pseudomonadota</taxon>
        <taxon>Betaproteobacteria</taxon>
        <taxon>Burkholderiales</taxon>
        <taxon>Burkholderiaceae</taxon>
        <taxon>Ralstonia</taxon>
        <taxon>Ralstonia solanacearum species complex</taxon>
    </lineage>
</organism>
<dbReference type="GO" id="GO:0003677">
    <property type="term" value="F:DNA binding"/>
    <property type="evidence" value="ECO:0007669"/>
    <property type="project" value="InterPro"/>
</dbReference>
<dbReference type="HOGENOM" id="CLU_1625724_0_0_4"/>
<feature type="domain" description="DNA-binding protein H-NS-like C-terminal" evidence="2">
    <location>
        <begin position="128"/>
        <end position="162"/>
    </location>
</feature>
<accession>F6GAQ8</accession>
<sequence length="163" mass="18420">MRVALHSRAPGPPRSGFDRRRIAPRRRPQPYPPTCKKGSAGRLLLFLRVFCQRNLRSPSRNPSLSDGAPRQTEHAYDTYKMKEGQQPDPDREAAIDWIHDQMETYGLTVEDLRALGCFDAPPKPAAPVYMNANGQVWDGTGPMPDWLQRAVNAGQSIEHFRVN</sequence>
<reference evidence="3 4" key="1">
    <citation type="journal article" date="2011" name="J. Bacteriol.">
        <title>Complete genome sequence of the plant pathogen Ralstonia solanacearum strain Po82.</title>
        <authorList>
            <person name="Xu J."/>
            <person name="Zheng H.J."/>
            <person name="Liu L."/>
            <person name="Pan Z.C."/>
            <person name="Prior P."/>
            <person name="Tang B."/>
            <person name="Xu J.S."/>
            <person name="Zhang H."/>
            <person name="Tian Q."/>
            <person name="Zhang L.Q."/>
            <person name="Feng J."/>
        </authorList>
    </citation>
    <scope>NUCLEOTIDE SEQUENCE [LARGE SCALE GENOMIC DNA]</scope>
    <source>
        <strain evidence="4">Po82</strain>
    </source>
</reference>
<dbReference type="InterPro" id="IPR027444">
    <property type="entry name" value="H-NS_C_dom"/>
</dbReference>
<geneLocation type="plasmid" evidence="4"/>
<dbReference type="Proteomes" id="UP000007953">
    <property type="component" value="Plasmid megaplasmid"/>
</dbReference>
<dbReference type="EMBL" id="CP002820">
    <property type="protein sequence ID" value="AEG71976.1"/>
    <property type="molecule type" value="Genomic_DNA"/>
</dbReference>
<evidence type="ECO:0000313" key="3">
    <source>
        <dbReference type="EMBL" id="AEG71976.1"/>
    </source>
</evidence>
<dbReference type="SUPFAM" id="SSF81273">
    <property type="entry name" value="H-NS histone-like proteins"/>
    <property type="match status" value="1"/>
</dbReference>
<dbReference type="Gene3D" id="4.10.430.10">
    <property type="entry name" value="Histone-like protein H-NS, C-terminal domain"/>
    <property type="match status" value="1"/>
</dbReference>
<feature type="region of interest" description="Disordered" evidence="1">
    <location>
        <begin position="1"/>
        <end position="37"/>
    </location>
</feature>
<evidence type="ECO:0000256" key="1">
    <source>
        <dbReference type="SAM" id="MobiDB-lite"/>
    </source>
</evidence>
<dbReference type="KEGG" id="rsn:RSPO_m01341"/>
<feature type="region of interest" description="Disordered" evidence="1">
    <location>
        <begin position="57"/>
        <end position="89"/>
    </location>
</feature>
<gene>
    <name evidence="3" type="ordered locus">RSPO_m01341</name>
</gene>
<evidence type="ECO:0000259" key="2">
    <source>
        <dbReference type="Pfam" id="PF00816"/>
    </source>
</evidence>
<keyword evidence="3" id="KW-0614">Plasmid</keyword>
<protein>
    <recommendedName>
        <fullName evidence="2">DNA-binding protein H-NS-like C-terminal domain-containing protein</fullName>
    </recommendedName>
</protein>
<dbReference type="Pfam" id="PF00816">
    <property type="entry name" value="Histone_HNS"/>
    <property type="match status" value="1"/>
</dbReference>
<dbReference type="InterPro" id="IPR037150">
    <property type="entry name" value="H-NS_C_dom_sf"/>
</dbReference>